<dbReference type="Proteomes" id="UP001161409">
    <property type="component" value="Unassembled WGS sequence"/>
</dbReference>
<evidence type="ECO:0000313" key="3">
    <source>
        <dbReference type="EMBL" id="GLQ07271.1"/>
    </source>
</evidence>
<evidence type="ECO:0008006" key="5">
    <source>
        <dbReference type="Google" id="ProtNLM"/>
    </source>
</evidence>
<reference evidence="3" key="1">
    <citation type="journal article" date="2014" name="Int. J. Syst. Evol. Microbiol.">
        <title>Complete genome of a new Firmicutes species belonging to the dominant human colonic microbiota ('Ruminococcus bicirculans') reveals two chromosomes and a selective capacity to utilize plant glucans.</title>
        <authorList>
            <consortium name="NISC Comparative Sequencing Program"/>
            <person name="Wegmann U."/>
            <person name="Louis P."/>
            <person name="Goesmann A."/>
            <person name="Henrissat B."/>
            <person name="Duncan S.H."/>
            <person name="Flint H.J."/>
        </authorList>
    </citation>
    <scope>NUCLEOTIDE SEQUENCE</scope>
    <source>
        <strain evidence="3">NBRC 103408</strain>
    </source>
</reference>
<feature type="transmembrane region" description="Helical" evidence="1">
    <location>
        <begin position="185"/>
        <end position="206"/>
    </location>
</feature>
<keyword evidence="4" id="KW-1185">Reference proteome</keyword>
<organism evidence="3 4">
    <name type="scientific">Sneathiella chinensis</name>
    <dbReference type="NCBI Taxonomy" id="349750"/>
    <lineage>
        <taxon>Bacteria</taxon>
        <taxon>Pseudomonadati</taxon>
        <taxon>Pseudomonadota</taxon>
        <taxon>Alphaproteobacteria</taxon>
        <taxon>Sneathiellales</taxon>
        <taxon>Sneathiellaceae</taxon>
        <taxon>Sneathiella</taxon>
    </lineage>
</organism>
<keyword evidence="1" id="KW-0812">Transmembrane</keyword>
<comment type="caution">
    <text evidence="3">The sequence shown here is derived from an EMBL/GenBank/DDBJ whole genome shotgun (WGS) entry which is preliminary data.</text>
</comment>
<accession>A0ABQ5U9T5</accession>
<sequence length="217" mass="23441">MKITAFLFLLSALLPASATAATMTFSGLTSEHDVWTEDGITATGLDGATASVLRGEVGHLDDGSTQFATTIEFTMAGDFSANAFDLIPLGQSAIDCNPDLRSCAFPFTDAVWDNVVVEGWKDGVLVASDSFWMGETASTYSFDSSFSLLDTLLIKNLRLPEGADFYCLIDYCSHFNIDNVQLTVVPLPAALPLFASGAVGLWVFLFRRGRKRKNTPI</sequence>
<keyword evidence="1" id="KW-0472">Membrane</keyword>
<reference evidence="3" key="2">
    <citation type="submission" date="2023-01" db="EMBL/GenBank/DDBJ databases">
        <title>Draft genome sequence of Sneathiella chinensis strain NBRC 103408.</title>
        <authorList>
            <person name="Sun Q."/>
            <person name="Mori K."/>
        </authorList>
    </citation>
    <scope>NUCLEOTIDE SEQUENCE</scope>
    <source>
        <strain evidence="3">NBRC 103408</strain>
    </source>
</reference>
<keyword evidence="2" id="KW-0732">Signal</keyword>
<protein>
    <recommendedName>
        <fullName evidence="5">Secreted protein</fullName>
    </recommendedName>
</protein>
<proteinExistence type="predicted"/>
<evidence type="ECO:0000313" key="4">
    <source>
        <dbReference type="Proteomes" id="UP001161409"/>
    </source>
</evidence>
<feature type="chain" id="PRO_5045045923" description="Secreted protein" evidence="2">
    <location>
        <begin position="21"/>
        <end position="217"/>
    </location>
</feature>
<feature type="signal peptide" evidence="2">
    <location>
        <begin position="1"/>
        <end position="20"/>
    </location>
</feature>
<evidence type="ECO:0000256" key="2">
    <source>
        <dbReference type="SAM" id="SignalP"/>
    </source>
</evidence>
<name>A0ABQ5U9T5_9PROT</name>
<gene>
    <name evidence="3" type="ORF">GCM10007924_24920</name>
</gene>
<evidence type="ECO:0000256" key="1">
    <source>
        <dbReference type="SAM" id="Phobius"/>
    </source>
</evidence>
<dbReference type="EMBL" id="BSNF01000008">
    <property type="protein sequence ID" value="GLQ07271.1"/>
    <property type="molecule type" value="Genomic_DNA"/>
</dbReference>
<keyword evidence="1" id="KW-1133">Transmembrane helix</keyword>